<feature type="transmembrane region" description="Helical" evidence="1">
    <location>
        <begin position="21"/>
        <end position="43"/>
    </location>
</feature>
<gene>
    <name evidence="3" type="ORF">JCM9157_1803</name>
</gene>
<proteinExistence type="predicted"/>
<organism evidence="3 4">
    <name type="scientific">Halalkalibacter akibai (strain ATCC 43226 / DSM 21942 / CIP 109018 / JCM 9157 / 1139)</name>
    <name type="common">Bacillus akibai</name>
    <dbReference type="NCBI Taxonomy" id="1236973"/>
    <lineage>
        <taxon>Bacteria</taxon>
        <taxon>Bacillati</taxon>
        <taxon>Bacillota</taxon>
        <taxon>Bacilli</taxon>
        <taxon>Bacillales</taxon>
        <taxon>Bacillaceae</taxon>
        <taxon>Halalkalibacter</taxon>
    </lineage>
</organism>
<name>W4QRJ9_HALA3</name>
<reference evidence="3 4" key="1">
    <citation type="journal article" date="2014" name="Genome Announc.">
        <title>Draft Genome Sequences of Three Alkaliphilic Bacillus Strains, Bacillus wakoensis JCM 9140T, Bacillus akibai JCM 9157T, and Bacillus hemicellulosilyticus JCM 9152T.</title>
        <authorList>
            <person name="Yuki M."/>
            <person name="Oshima K."/>
            <person name="Suda W."/>
            <person name="Oshida Y."/>
            <person name="Kitamura K."/>
            <person name="Iida T."/>
            <person name="Hattori M."/>
            <person name="Ohkuma M."/>
        </authorList>
    </citation>
    <scope>NUCLEOTIDE SEQUENCE [LARGE SCALE GENOMIC DNA]</scope>
    <source>
        <strain evidence="3 4">JCM 9157</strain>
    </source>
</reference>
<dbReference type="STRING" id="1236973.JCM9157_1803"/>
<keyword evidence="1" id="KW-0812">Transmembrane</keyword>
<keyword evidence="4" id="KW-1185">Reference proteome</keyword>
<dbReference type="AlphaFoldDB" id="W4QRJ9"/>
<dbReference type="Gene3D" id="1.20.144.10">
    <property type="entry name" value="Phosphatidic acid phosphatase type 2/haloperoxidase"/>
    <property type="match status" value="1"/>
</dbReference>
<feature type="transmembrane region" description="Helical" evidence="1">
    <location>
        <begin position="151"/>
        <end position="167"/>
    </location>
</feature>
<dbReference type="InterPro" id="IPR036938">
    <property type="entry name" value="PAP2/HPO_sf"/>
</dbReference>
<protein>
    <recommendedName>
        <fullName evidence="2">Phosphatidic acid phosphatase type 2/haloperoxidase domain-containing protein</fullName>
    </recommendedName>
</protein>
<dbReference type="PANTHER" id="PTHR14969">
    <property type="entry name" value="SPHINGOSINE-1-PHOSPHATE PHOSPHOHYDROLASE"/>
    <property type="match status" value="1"/>
</dbReference>
<dbReference type="Pfam" id="PF01569">
    <property type="entry name" value="PAP2"/>
    <property type="match status" value="1"/>
</dbReference>
<evidence type="ECO:0000259" key="2">
    <source>
        <dbReference type="SMART" id="SM00014"/>
    </source>
</evidence>
<dbReference type="eggNOG" id="COG0671">
    <property type="taxonomic scope" value="Bacteria"/>
</dbReference>
<feature type="domain" description="Phosphatidic acid phosphatase type 2/haloperoxidase" evidence="2">
    <location>
        <begin position="49"/>
        <end position="166"/>
    </location>
</feature>
<evidence type="ECO:0000313" key="3">
    <source>
        <dbReference type="EMBL" id="GAE34726.1"/>
    </source>
</evidence>
<dbReference type="SMART" id="SM00014">
    <property type="entry name" value="acidPPc"/>
    <property type="match status" value="1"/>
</dbReference>
<dbReference type="OrthoDB" id="9789113at2"/>
<feature type="transmembrane region" description="Helical" evidence="1">
    <location>
        <begin position="125"/>
        <end position="145"/>
    </location>
</feature>
<dbReference type="InterPro" id="IPR000326">
    <property type="entry name" value="PAP2/HPO"/>
</dbReference>
<dbReference type="EMBL" id="BAUV01000010">
    <property type="protein sequence ID" value="GAE34726.1"/>
    <property type="molecule type" value="Genomic_DNA"/>
</dbReference>
<evidence type="ECO:0000256" key="1">
    <source>
        <dbReference type="SAM" id="Phobius"/>
    </source>
</evidence>
<dbReference type="Proteomes" id="UP000018896">
    <property type="component" value="Unassembled WGS sequence"/>
</dbReference>
<dbReference type="RefSeq" id="WP_035663757.1">
    <property type="nucleotide sequence ID" value="NZ_BAUV01000010.1"/>
</dbReference>
<feature type="transmembrane region" description="Helical" evidence="1">
    <location>
        <begin position="201"/>
        <end position="217"/>
    </location>
</feature>
<comment type="caution">
    <text evidence="3">The sequence shown here is derived from an EMBL/GenBank/DDBJ whole genome shotgun (WGS) entry which is preliminary data.</text>
</comment>
<feature type="transmembrane region" description="Helical" evidence="1">
    <location>
        <begin position="262"/>
        <end position="286"/>
    </location>
</feature>
<keyword evidence="1" id="KW-1133">Transmembrane helix</keyword>
<accession>W4QRJ9</accession>
<evidence type="ECO:0000313" key="4">
    <source>
        <dbReference type="Proteomes" id="UP000018896"/>
    </source>
</evidence>
<feature type="transmembrane region" description="Helical" evidence="1">
    <location>
        <begin position="229"/>
        <end position="250"/>
    </location>
</feature>
<dbReference type="SUPFAM" id="SSF48317">
    <property type="entry name" value="Acid phosphatase/Vanadium-dependent haloperoxidase"/>
    <property type="match status" value="1"/>
</dbReference>
<feature type="transmembrane region" description="Helical" evidence="1">
    <location>
        <begin position="49"/>
        <end position="67"/>
    </location>
</feature>
<feature type="transmembrane region" description="Helical" evidence="1">
    <location>
        <begin position="179"/>
        <end position="195"/>
    </location>
</feature>
<keyword evidence="1" id="KW-0472">Membrane</keyword>
<dbReference type="PANTHER" id="PTHR14969:SF13">
    <property type="entry name" value="AT30094P"/>
    <property type="match status" value="1"/>
</dbReference>
<sequence>MNQTEILRFMTQLQHPFFDGIAAVLTFLGNEEFYFLVIPLVYWCFSKKAGFRLFYIFLLSVTVNSFLKITYAIQRPIGVEGVHSLFISSAEVGSHYPYDSFPSGHAQGSATLWGYLAYLIARPSFWVFSIVLVLFISLSRLYSGLHWPTDVVVGMILAVIILMLAIYLQSKLSKLSKKVKWMLAIGVPFVIIAIFPEEEGIKYAGFLLGAGLGYLLETKKVKMIISGAIIRKILAYGIGIIGLFALQIGLKMIFPEALLFDFVRYAFIGLWGLLGAPYLFVLLKLYKSEQNITTSKGNVSV</sequence>